<proteinExistence type="predicted"/>
<gene>
    <name evidence="1" type="ORF">LTR09_012732</name>
</gene>
<evidence type="ECO:0000313" key="1">
    <source>
        <dbReference type="EMBL" id="KAK3045720.1"/>
    </source>
</evidence>
<dbReference type="Proteomes" id="UP001271007">
    <property type="component" value="Unassembled WGS sequence"/>
</dbReference>
<sequence>MAISEAKVSSATADGAREELQEYNHGAIAAAKASGTSLPLDLKAPDSLAKLQKAYSEFRTAFQELHPEATLRHPRPVLFLSRPPMHKASPHGVSACLALGKIGGGDAEELNKGHAFVWEEGEKQEFGDVDAIYVGFKVEQLSA</sequence>
<comment type="caution">
    <text evidence="1">The sequence shown here is derived from an EMBL/GenBank/DDBJ whole genome shotgun (WGS) entry which is preliminary data.</text>
</comment>
<dbReference type="AlphaFoldDB" id="A0AAJ0G6U0"/>
<organism evidence="1 2">
    <name type="scientific">Extremus antarcticus</name>
    <dbReference type="NCBI Taxonomy" id="702011"/>
    <lineage>
        <taxon>Eukaryota</taxon>
        <taxon>Fungi</taxon>
        <taxon>Dikarya</taxon>
        <taxon>Ascomycota</taxon>
        <taxon>Pezizomycotina</taxon>
        <taxon>Dothideomycetes</taxon>
        <taxon>Dothideomycetidae</taxon>
        <taxon>Mycosphaerellales</taxon>
        <taxon>Extremaceae</taxon>
        <taxon>Extremus</taxon>
    </lineage>
</organism>
<evidence type="ECO:0000313" key="2">
    <source>
        <dbReference type="Proteomes" id="UP001271007"/>
    </source>
</evidence>
<accession>A0AAJ0G6U0</accession>
<protein>
    <submittedName>
        <fullName evidence="1">Uncharacterized protein</fullName>
    </submittedName>
</protein>
<dbReference type="EMBL" id="JAWDJX010000162">
    <property type="protein sequence ID" value="KAK3045720.1"/>
    <property type="molecule type" value="Genomic_DNA"/>
</dbReference>
<reference evidence="1" key="1">
    <citation type="submission" date="2023-04" db="EMBL/GenBank/DDBJ databases">
        <title>Black Yeasts Isolated from many extreme environments.</title>
        <authorList>
            <person name="Coleine C."/>
            <person name="Stajich J.E."/>
            <person name="Selbmann L."/>
        </authorList>
    </citation>
    <scope>NUCLEOTIDE SEQUENCE</scope>
    <source>
        <strain evidence="1">CCFEE 5312</strain>
    </source>
</reference>
<keyword evidence="2" id="KW-1185">Reference proteome</keyword>
<name>A0AAJ0G6U0_9PEZI</name>